<dbReference type="InterPro" id="IPR011598">
    <property type="entry name" value="bHLH_dom"/>
</dbReference>
<keyword evidence="3" id="KW-0238">DNA-binding</keyword>
<dbReference type="PROSITE" id="PS50888">
    <property type="entry name" value="BHLH"/>
    <property type="match status" value="1"/>
</dbReference>
<feature type="region of interest" description="Disordered" evidence="6">
    <location>
        <begin position="113"/>
        <end position="139"/>
    </location>
</feature>
<organism evidence="8 9">
    <name type="scientific">Actinidia rufa</name>
    <dbReference type="NCBI Taxonomy" id="165716"/>
    <lineage>
        <taxon>Eukaryota</taxon>
        <taxon>Viridiplantae</taxon>
        <taxon>Streptophyta</taxon>
        <taxon>Embryophyta</taxon>
        <taxon>Tracheophyta</taxon>
        <taxon>Spermatophyta</taxon>
        <taxon>Magnoliopsida</taxon>
        <taxon>eudicotyledons</taxon>
        <taxon>Gunneridae</taxon>
        <taxon>Pentapetalae</taxon>
        <taxon>asterids</taxon>
        <taxon>Ericales</taxon>
        <taxon>Actinidiaceae</taxon>
        <taxon>Actinidia</taxon>
    </lineage>
</organism>
<dbReference type="OrthoDB" id="687495at2759"/>
<evidence type="ECO:0000259" key="7">
    <source>
        <dbReference type="PROSITE" id="PS50888"/>
    </source>
</evidence>
<dbReference type="Gene3D" id="4.10.280.10">
    <property type="entry name" value="Helix-loop-helix DNA-binding domain"/>
    <property type="match status" value="1"/>
</dbReference>
<dbReference type="EMBL" id="BJWL01000027">
    <property type="protein sequence ID" value="GFZ18892.1"/>
    <property type="molecule type" value="Genomic_DNA"/>
</dbReference>
<dbReference type="GO" id="GO:0046983">
    <property type="term" value="F:protein dimerization activity"/>
    <property type="evidence" value="ECO:0007669"/>
    <property type="project" value="InterPro"/>
</dbReference>
<evidence type="ECO:0000313" key="9">
    <source>
        <dbReference type="Proteomes" id="UP000585474"/>
    </source>
</evidence>
<dbReference type="InterPro" id="IPR036638">
    <property type="entry name" value="HLH_DNA-bd_sf"/>
</dbReference>
<gene>
    <name evidence="8" type="ORF">Acr_27g0006310</name>
</gene>
<keyword evidence="4" id="KW-0804">Transcription</keyword>
<sequence>MALAKDRKSYDFHTGLPFGGSSLADQVSDIFNDHHKPETEEREGFAMTLSPSLSKTTPSSTNSSGHIYREAHSVINFKSGLLQEFNSVDQSSIQEFETQEVAFSNKRPHTGEIMEGAKRQCNRKPKPKSTPPSSKDPQSIAAKIHPLAVADPIHAQGLFVALQNRQERISERLKTLQELVPNGSKVDLVTMLEKAIGYVKFLQLQVKVLATDEFWPVHGEKAPDLCQVKEAIDAILSSQKHTNSSSK</sequence>
<dbReference type="GO" id="GO:0005634">
    <property type="term" value="C:nucleus"/>
    <property type="evidence" value="ECO:0007669"/>
    <property type="project" value="UniProtKB-SubCell"/>
</dbReference>
<keyword evidence="5" id="KW-0539">Nucleus</keyword>
<evidence type="ECO:0000256" key="6">
    <source>
        <dbReference type="SAM" id="MobiDB-lite"/>
    </source>
</evidence>
<name>A0A7J0H721_9ERIC</name>
<evidence type="ECO:0000256" key="3">
    <source>
        <dbReference type="ARBA" id="ARBA00023125"/>
    </source>
</evidence>
<dbReference type="CDD" id="cd11454">
    <property type="entry name" value="bHLH_AtIND_like"/>
    <property type="match status" value="1"/>
</dbReference>
<feature type="domain" description="BHLH" evidence="7">
    <location>
        <begin position="153"/>
        <end position="202"/>
    </location>
</feature>
<dbReference type="InterPro" id="IPR045843">
    <property type="entry name" value="IND-like"/>
</dbReference>
<comment type="caution">
    <text evidence="8">The sequence shown here is derived from an EMBL/GenBank/DDBJ whole genome shotgun (WGS) entry which is preliminary data.</text>
</comment>
<evidence type="ECO:0000256" key="5">
    <source>
        <dbReference type="ARBA" id="ARBA00023242"/>
    </source>
</evidence>
<feature type="compositionally biased region" description="Basic and acidic residues" evidence="6">
    <location>
        <begin position="34"/>
        <end position="44"/>
    </location>
</feature>
<evidence type="ECO:0000256" key="4">
    <source>
        <dbReference type="ARBA" id="ARBA00023163"/>
    </source>
</evidence>
<keyword evidence="9" id="KW-1185">Reference proteome</keyword>
<evidence type="ECO:0000256" key="2">
    <source>
        <dbReference type="ARBA" id="ARBA00023015"/>
    </source>
</evidence>
<evidence type="ECO:0000313" key="8">
    <source>
        <dbReference type="EMBL" id="GFZ18892.1"/>
    </source>
</evidence>
<feature type="region of interest" description="Disordered" evidence="6">
    <location>
        <begin position="34"/>
        <end position="65"/>
    </location>
</feature>
<dbReference type="PANTHER" id="PTHR45914">
    <property type="entry name" value="TRANSCRIPTION FACTOR HEC3-RELATED"/>
    <property type="match status" value="1"/>
</dbReference>
<dbReference type="GO" id="GO:0003700">
    <property type="term" value="F:DNA-binding transcription factor activity"/>
    <property type="evidence" value="ECO:0007669"/>
    <property type="project" value="InterPro"/>
</dbReference>
<dbReference type="PANTHER" id="PTHR45914:SF59">
    <property type="entry name" value="TRANSCRIPTION FACTOR BHLH83-LIKE"/>
    <property type="match status" value="1"/>
</dbReference>
<protein>
    <submittedName>
        <fullName evidence="8">RHD SIX-LIKE 1</fullName>
    </submittedName>
</protein>
<dbReference type="GO" id="GO:0003677">
    <property type="term" value="F:DNA binding"/>
    <property type="evidence" value="ECO:0007669"/>
    <property type="project" value="UniProtKB-KW"/>
</dbReference>
<proteinExistence type="predicted"/>
<dbReference type="SMART" id="SM00353">
    <property type="entry name" value="HLH"/>
    <property type="match status" value="1"/>
</dbReference>
<feature type="compositionally biased region" description="Low complexity" evidence="6">
    <location>
        <begin position="48"/>
        <end position="64"/>
    </location>
</feature>
<dbReference type="Pfam" id="PF23176">
    <property type="entry name" value="bHLH_LHW"/>
    <property type="match status" value="1"/>
</dbReference>
<accession>A0A7J0H721</accession>
<dbReference type="AlphaFoldDB" id="A0A7J0H721"/>
<keyword evidence="2" id="KW-0805">Transcription regulation</keyword>
<comment type="subcellular location">
    <subcellularLocation>
        <location evidence="1">Nucleus</location>
    </subcellularLocation>
</comment>
<dbReference type="Proteomes" id="UP000585474">
    <property type="component" value="Unassembled WGS sequence"/>
</dbReference>
<reference evidence="8 9" key="1">
    <citation type="submission" date="2019-07" db="EMBL/GenBank/DDBJ databases">
        <title>De Novo Assembly of kiwifruit Actinidia rufa.</title>
        <authorList>
            <person name="Sugita-Konishi S."/>
            <person name="Sato K."/>
            <person name="Mori E."/>
            <person name="Abe Y."/>
            <person name="Kisaki G."/>
            <person name="Hamano K."/>
            <person name="Suezawa K."/>
            <person name="Otani M."/>
            <person name="Fukuda T."/>
            <person name="Manabe T."/>
            <person name="Gomi K."/>
            <person name="Tabuchi M."/>
            <person name="Akimitsu K."/>
            <person name="Kataoka I."/>
        </authorList>
    </citation>
    <scope>NUCLEOTIDE SEQUENCE [LARGE SCALE GENOMIC DNA]</scope>
    <source>
        <strain evidence="9">cv. Fuchu</strain>
    </source>
</reference>
<dbReference type="SUPFAM" id="SSF47459">
    <property type="entry name" value="HLH, helix-loop-helix DNA-binding domain"/>
    <property type="match status" value="1"/>
</dbReference>
<evidence type="ECO:0000256" key="1">
    <source>
        <dbReference type="ARBA" id="ARBA00004123"/>
    </source>
</evidence>